<evidence type="ECO:0000256" key="2">
    <source>
        <dbReference type="ARBA" id="ARBA00004613"/>
    </source>
</evidence>
<evidence type="ECO:0000313" key="7">
    <source>
        <dbReference type="EMBL" id="AGW51826.1"/>
    </source>
</evidence>
<evidence type="ECO:0000256" key="3">
    <source>
        <dbReference type="ARBA" id="ARBA00022525"/>
    </source>
</evidence>
<dbReference type="NCBIfam" id="NF038055">
    <property type="entry name" value="T3SS_SctB_pilot"/>
    <property type="match status" value="1"/>
</dbReference>
<evidence type="ECO:0000313" key="8">
    <source>
        <dbReference type="EMBL" id="HAF0354817.1"/>
    </source>
</evidence>
<reference evidence="7" key="1">
    <citation type="submission" date="2013-06" db="EMBL/GenBank/DDBJ databases">
        <title>Characterization of a live vaccine strain (SR2-N6) against fowl typhoid and paratyphoid.</title>
        <authorList>
            <person name="Kwon H.J."/>
            <person name="Cho S.H."/>
            <person name="Kim T.E."/>
            <person name="Seong W.J."/>
            <person name="Huh W."/>
            <person name="Moon Y.S."/>
            <person name="Lee B.H."/>
            <person name="Kim S.J."/>
            <person name="Kim J.H."/>
        </authorList>
    </citation>
    <scope>NUCLEOTIDE SEQUENCE</scope>
    <source>
        <strain evidence="7">SR2-N6</strain>
    </source>
</reference>
<dbReference type="OMA" id="MEIQNTK"/>
<reference evidence="8" key="3">
    <citation type="submission" date="2018-07" db="EMBL/GenBank/DDBJ databases">
        <authorList>
            <consortium name="NCBI Pathogen Detection Project"/>
        </authorList>
    </citation>
    <scope>NUCLEOTIDE SEQUENCE</scope>
    <source>
        <strain evidence="8">M86</strain>
        <strain evidence="9">NCTR-SF57</strain>
    </source>
</reference>
<dbReference type="EMBL" id="KF192263">
    <property type="protein sequence ID" value="AGW51826.1"/>
    <property type="molecule type" value="Genomic_DNA"/>
</dbReference>
<comment type="subcellular location">
    <subcellularLocation>
        <location evidence="1">Host membrane</location>
        <topology evidence="1">Single-pass membrane protein</topology>
    </subcellularLocation>
    <subcellularLocation>
        <location evidence="2">Secreted</location>
    </subcellularLocation>
</comment>
<evidence type="ECO:0000313" key="9">
    <source>
        <dbReference type="EMBL" id="HAF7488099.1"/>
    </source>
</evidence>
<dbReference type="PATRIC" id="fig|594.9.peg.212"/>
<dbReference type="AlphaFoldDB" id="A0A059QAM0"/>
<dbReference type="Pfam" id="PF09599">
    <property type="entry name" value="IpaC_SipC"/>
    <property type="match status" value="1"/>
</dbReference>
<accession>A0A059QAM0</accession>
<dbReference type="RefSeq" id="WP_000909019.1">
    <property type="nucleotide sequence ID" value="NZ_CP077760.1"/>
</dbReference>
<dbReference type="EMBL" id="DAAWEM010000003">
    <property type="protein sequence ID" value="HAF7488099.1"/>
    <property type="molecule type" value="Genomic_DNA"/>
</dbReference>
<evidence type="ECO:0000256" key="4">
    <source>
        <dbReference type="ARBA" id="ARBA00022870"/>
    </source>
</evidence>
<evidence type="ECO:0000256" key="1">
    <source>
        <dbReference type="ARBA" id="ARBA00004379"/>
    </source>
</evidence>
<evidence type="ECO:0000256" key="5">
    <source>
        <dbReference type="ARBA" id="ARBA00023026"/>
    </source>
</evidence>
<evidence type="ECO:0000256" key="6">
    <source>
        <dbReference type="ARBA" id="ARBA00035650"/>
    </source>
</evidence>
<protein>
    <submittedName>
        <fullName evidence="7 8">SipC</fullName>
    </submittedName>
</protein>
<keyword evidence="4" id="KW-0472">Membrane</keyword>
<name>A0A059QAM0_SALGL</name>
<keyword evidence="3" id="KW-0964">Secreted</keyword>
<dbReference type="NCBIfam" id="TIGR02101">
    <property type="entry name" value="IpaC_SipC"/>
    <property type="match status" value="1"/>
</dbReference>
<dbReference type="GO" id="GO:0033644">
    <property type="term" value="C:host cell membrane"/>
    <property type="evidence" value="ECO:0007669"/>
    <property type="project" value="UniProtKB-SubCell"/>
</dbReference>
<keyword evidence="4" id="KW-1043">Host membrane</keyword>
<proteinExistence type="inferred from homology"/>
<reference evidence="8" key="2">
    <citation type="journal article" date="2018" name="Genome Biol.">
        <title>SKESA: strategic k-mer extension for scrupulous assemblies.</title>
        <authorList>
            <person name="Souvorov A."/>
            <person name="Agarwala R."/>
            <person name="Lipman D.J."/>
        </authorList>
    </citation>
    <scope>NUCLEOTIDE SEQUENCE</scope>
    <source>
        <strain evidence="8">M86</strain>
        <strain evidence="9">NCTR-SF57</strain>
    </source>
</reference>
<sequence>MLISNVGINPAAYLNNHSVENSSQTASQSVSAKDILNSIGISSSKVSDLGLSPTLSAPAPGVLTQTPGTITSFLKASIQNTDMNQDLNALANNVTTKANEVVQTQLREQQAEVGKFFDISGMSSSAVALLAAANTLMLTLNQADSKLSGKLSLVSFDAAKTTASSMMREGMNALSGSISQSALQLGITGVGAKLEYKGLQNERGALKHNAAKIDKLTTESHSIKNVLNGQNSVKLGAEGVDSLKSLNMKKTGTDATKNLNDATLKSNAGTSATESLGIKDSNKQISPEHQAILSKRLESVESDIRLEQNTMDMTRIDARKMQMTGDLIMKNSVTVGGIAGASGQYAATQERSEQQISQVNNRVASTASDEARESSRKSTSLIQEMLKTMESINQSKASALAAIAGNIRA</sequence>
<dbReference type="GO" id="GO:0005576">
    <property type="term" value="C:extracellular region"/>
    <property type="evidence" value="ECO:0007669"/>
    <property type="project" value="UniProtKB-SubCell"/>
</dbReference>
<dbReference type="PRINTS" id="PR01608">
    <property type="entry name" value="BACINVASINC"/>
</dbReference>
<organism evidence="7">
    <name type="scientific">Salmonella gallinarum</name>
    <dbReference type="NCBI Taxonomy" id="594"/>
    <lineage>
        <taxon>Bacteria</taxon>
        <taxon>Pseudomonadati</taxon>
        <taxon>Pseudomonadota</taxon>
        <taxon>Gammaproteobacteria</taxon>
        <taxon>Enterobacterales</taxon>
        <taxon>Enterobacteriaceae</taxon>
        <taxon>Salmonella</taxon>
    </lineage>
</organism>
<dbReference type="EMBL" id="DAATWA010000008">
    <property type="protein sequence ID" value="HAF0354817.1"/>
    <property type="molecule type" value="Genomic_DNA"/>
</dbReference>
<dbReference type="NCBIfam" id="NF011900">
    <property type="entry name" value="PRK15373.1"/>
    <property type="match status" value="1"/>
</dbReference>
<comment type="similarity">
    <text evidence="6">Belongs to the SctB/SipC family.</text>
</comment>
<dbReference type="InterPro" id="IPR005427">
    <property type="entry name" value="BipC/SctB"/>
</dbReference>
<keyword evidence="5" id="KW-0843">Virulence</keyword>
<gene>
    <name evidence="7" type="primary">sipC</name>
    <name evidence="8" type="ORF">G9F40_001965</name>
    <name evidence="9" type="ORF">GNC91_001216</name>
</gene>